<dbReference type="GO" id="GO:0003677">
    <property type="term" value="F:DNA binding"/>
    <property type="evidence" value="ECO:0007669"/>
    <property type="project" value="InterPro"/>
</dbReference>
<dbReference type="GO" id="GO:0004803">
    <property type="term" value="F:transposase activity"/>
    <property type="evidence" value="ECO:0007669"/>
    <property type="project" value="InterPro"/>
</dbReference>
<dbReference type="InterPro" id="IPR009057">
    <property type="entry name" value="Homeodomain-like_sf"/>
</dbReference>
<protein>
    <recommendedName>
        <fullName evidence="3">Transposase</fullName>
    </recommendedName>
</protein>
<dbReference type="InterPro" id="IPR052546">
    <property type="entry name" value="Transposase_8_domain"/>
</dbReference>
<gene>
    <name evidence="1" type="ORF">DQ393_26550</name>
</gene>
<evidence type="ECO:0000313" key="1">
    <source>
        <dbReference type="EMBL" id="RAX38183.1"/>
    </source>
</evidence>
<evidence type="ECO:0000313" key="2">
    <source>
        <dbReference type="Proteomes" id="UP000251205"/>
    </source>
</evidence>
<dbReference type="PANTHER" id="PTHR33609">
    <property type="entry name" value="LOW CALCIUM RESPONSE LOCUS PROTEIN S"/>
    <property type="match status" value="1"/>
</dbReference>
<accession>A0A329Y431</accession>
<name>A0A329Y431_RHITR</name>
<dbReference type="PANTHER" id="PTHR33609:SF1">
    <property type="entry name" value="TRANSPOSASE"/>
    <property type="match status" value="1"/>
</dbReference>
<organism evidence="1 2">
    <name type="scientific">Rhizobium tropici</name>
    <dbReference type="NCBI Taxonomy" id="398"/>
    <lineage>
        <taxon>Bacteria</taxon>
        <taxon>Pseudomonadati</taxon>
        <taxon>Pseudomonadota</taxon>
        <taxon>Alphaproteobacteria</taxon>
        <taxon>Hyphomicrobiales</taxon>
        <taxon>Rhizobiaceae</taxon>
        <taxon>Rhizobium/Agrobacterium group</taxon>
        <taxon>Rhizobium</taxon>
    </lineage>
</organism>
<reference evidence="1 2" key="1">
    <citation type="submission" date="2018-06" db="EMBL/GenBank/DDBJ databases">
        <title>Whole Genome Sequence of an efficient microsymbiont, Rhizobium tropici.</title>
        <authorList>
            <person name="Srinivasan R."/>
            <person name="Singh H.V."/>
            <person name="Srivastava R."/>
            <person name="Kumari B."/>
            <person name="Radhakrishna A."/>
        </authorList>
    </citation>
    <scope>NUCLEOTIDE SEQUENCE [LARGE SCALE GENOMIC DNA]</scope>
    <source>
        <strain evidence="1 2">IGFRI Rhizo-19</strain>
    </source>
</reference>
<dbReference type="GO" id="GO:0006313">
    <property type="term" value="P:DNA transposition"/>
    <property type="evidence" value="ECO:0007669"/>
    <property type="project" value="InterPro"/>
</dbReference>
<evidence type="ECO:0008006" key="3">
    <source>
        <dbReference type="Google" id="ProtNLM"/>
    </source>
</evidence>
<dbReference type="SUPFAM" id="SSF46689">
    <property type="entry name" value="Homeodomain-like"/>
    <property type="match status" value="1"/>
</dbReference>
<sequence length="110" mass="12337">MLSDHFSTASTEHFVRTEAVMGKRRFDDDQITGILMEHQAGVKVADVCHKHGISEPTFYRWQSLQFGNAGFDAKRVRALEEENQKLKKLLAEAMLSAATLSEMLAKTPKG</sequence>
<dbReference type="Pfam" id="PF01527">
    <property type="entry name" value="HTH_Tnp_1"/>
    <property type="match status" value="1"/>
</dbReference>
<comment type="caution">
    <text evidence="1">The sequence shown here is derived from an EMBL/GenBank/DDBJ whole genome shotgun (WGS) entry which is preliminary data.</text>
</comment>
<dbReference type="EMBL" id="QMKK01000054">
    <property type="protein sequence ID" value="RAX38183.1"/>
    <property type="molecule type" value="Genomic_DNA"/>
</dbReference>
<dbReference type="InterPro" id="IPR002514">
    <property type="entry name" value="Transposase_8"/>
</dbReference>
<dbReference type="OrthoDB" id="9809060at2"/>
<proteinExistence type="predicted"/>
<dbReference type="Proteomes" id="UP000251205">
    <property type="component" value="Unassembled WGS sequence"/>
</dbReference>
<dbReference type="AlphaFoldDB" id="A0A329Y431"/>